<dbReference type="EMBL" id="WHSC02000017">
    <property type="protein sequence ID" value="MDO6124869.1"/>
    <property type="molecule type" value="Genomic_DNA"/>
</dbReference>
<feature type="transmembrane region" description="Helical" evidence="6">
    <location>
        <begin position="258"/>
        <end position="278"/>
    </location>
</feature>
<gene>
    <name evidence="7" type="ORF">GB928_027165</name>
</gene>
<dbReference type="Pfam" id="PF02653">
    <property type="entry name" value="BPD_transp_2"/>
    <property type="match status" value="1"/>
</dbReference>
<comment type="subcellular location">
    <subcellularLocation>
        <location evidence="1">Cell membrane</location>
        <topology evidence="1">Multi-pass membrane protein</topology>
    </subcellularLocation>
</comment>
<feature type="transmembrane region" description="Helical" evidence="6">
    <location>
        <begin position="64"/>
        <end position="84"/>
    </location>
</feature>
<feature type="transmembrane region" description="Helical" evidence="6">
    <location>
        <begin position="209"/>
        <end position="226"/>
    </location>
</feature>
<evidence type="ECO:0000256" key="3">
    <source>
        <dbReference type="ARBA" id="ARBA00022692"/>
    </source>
</evidence>
<accession>A0ABT8XMB9</accession>
<feature type="transmembrane region" description="Helical" evidence="6">
    <location>
        <begin position="290"/>
        <end position="308"/>
    </location>
</feature>
<feature type="transmembrane region" description="Helical" evidence="6">
    <location>
        <begin position="155"/>
        <end position="176"/>
    </location>
</feature>
<keyword evidence="3 6" id="KW-0812">Transmembrane</keyword>
<evidence type="ECO:0000256" key="1">
    <source>
        <dbReference type="ARBA" id="ARBA00004651"/>
    </source>
</evidence>
<keyword evidence="2" id="KW-1003">Cell membrane</keyword>
<name>A0ABT8XMB9_9HYPH</name>
<comment type="caution">
    <text evidence="7">The sequence shown here is derived from an EMBL/GenBank/DDBJ whole genome shotgun (WGS) entry which is preliminary data.</text>
</comment>
<feature type="transmembrane region" description="Helical" evidence="6">
    <location>
        <begin position="96"/>
        <end position="117"/>
    </location>
</feature>
<evidence type="ECO:0000256" key="5">
    <source>
        <dbReference type="ARBA" id="ARBA00023136"/>
    </source>
</evidence>
<dbReference type="CDD" id="cd06580">
    <property type="entry name" value="TM_PBP1_transp_TpRbsC_like"/>
    <property type="match status" value="1"/>
</dbReference>
<proteinExistence type="predicted"/>
<evidence type="ECO:0000256" key="6">
    <source>
        <dbReference type="SAM" id="Phobius"/>
    </source>
</evidence>
<evidence type="ECO:0000256" key="4">
    <source>
        <dbReference type="ARBA" id="ARBA00022989"/>
    </source>
</evidence>
<protein>
    <submittedName>
        <fullName evidence="7">ABC transporter permease</fullName>
    </submittedName>
</protein>
<organism evidence="7 8">
    <name type="scientific">Shinella curvata</name>
    <dbReference type="NCBI Taxonomy" id="1817964"/>
    <lineage>
        <taxon>Bacteria</taxon>
        <taxon>Pseudomonadati</taxon>
        <taxon>Pseudomonadota</taxon>
        <taxon>Alphaproteobacteria</taxon>
        <taxon>Hyphomicrobiales</taxon>
        <taxon>Rhizobiaceae</taxon>
        <taxon>Shinella</taxon>
    </lineage>
</organism>
<dbReference type="PANTHER" id="PTHR43370">
    <property type="entry name" value="SUGAR ABC TRANSPORTER INTEGRAL MEMBRANE PROTEIN-RELATED"/>
    <property type="match status" value="1"/>
</dbReference>
<evidence type="ECO:0000313" key="7">
    <source>
        <dbReference type="EMBL" id="MDO6124869.1"/>
    </source>
</evidence>
<dbReference type="RefSeq" id="WP_244763680.1">
    <property type="nucleotide sequence ID" value="NZ_JALJCJ010000008.1"/>
</dbReference>
<keyword evidence="5 6" id="KW-0472">Membrane</keyword>
<evidence type="ECO:0000313" key="8">
    <source>
        <dbReference type="Proteomes" id="UP001177080"/>
    </source>
</evidence>
<sequence>MQEFLTTIVLLLSSTLRLSVPLVLCGLAGLFSERSGVWDIGLEGKMLFAAFAAAAAAYQFDSAWIGLVFAILVAVLLSLVHGFASVTHQGNQIISGVAINFISSGLTVLLAVGWFALGGRTPQLQPAARFPTVVLPFAEEMRSVPVVGAIYADLISGYNILVYVAFAAVPVTWWVFHHTRFGLRLRAVGENPAAVDTAGISVDWLRYRALLCGAILCGIAGAYLSVAQSAGFVREMSAGKGYMALAALIFAKWRPVPVLFACLLFGFLEALSIRFQAFDFGLGPALSTQIVQSLPYVLTVVLLAGFMGRAIPPKAGGIPYTKER</sequence>
<keyword evidence="8" id="KW-1185">Reference proteome</keyword>
<keyword evidence="4 6" id="KW-1133">Transmembrane helix</keyword>
<dbReference type="Proteomes" id="UP001177080">
    <property type="component" value="Unassembled WGS sequence"/>
</dbReference>
<reference evidence="7" key="1">
    <citation type="submission" date="2022-04" db="EMBL/GenBank/DDBJ databases">
        <title>Shinella lacus sp. nov., a novel member of the genus Shinella from water.</title>
        <authorList>
            <person name="Deng Y."/>
        </authorList>
    </citation>
    <scope>NUCLEOTIDE SEQUENCE</scope>
    <source>
        <strain evidence="7">JCM 31239</strain>
    </source>
</reference>
<evidence type="ECO:0000256" key="2">
    <source>
        <dbReference type="ARBA" id="ARBA00022475"/>
    </source>
</evidence>
<dbReference type="PANTHER" id="PTHR43370:SF1">
    <property type="entry name" value="GUANOSINE ABC TRANSPORTER PERMEASE PROTEIN NUPQ"/>
    <property type="match status" value="1"/>
</dbReference>
<dbReference type="InterPro" id="IPR001851">
    <property type="entry name" value="ABC_transp_permease"/>
</dbReference>
<feature type="transmembrane region" description="Helical" evidence="6">
    <location>
        <begin position="6"/>
        <end position="30"/>
    </location>
</feature>